<sequence>MPPNPPPSAFGIVAHVQERRREGEEERFRGALGGRAAVVDVVESLEVEGLTVEHGGHPSHENGTDGGVQGAPPRRRSCVRAHDDRR</sequence>
<evidence type="ECO:0000256" key="1">
    <source>
        <dbReference type="SAM" id="MobiDB-lite"/>
    </source>
</evidence>
<proteinExistence type="predicted"/>
<gene>
    <name evidence="2" type="ORF">OSIN01602_LOCUS23012</name>
</gene>
<evidence type="ECO:0000313" key="2">
    <source>
        <dbReference type="EMBL" id="CAD9362816.1"/>
    </source>
</evidence>
<dbReference type="EMBL" id="HBGO01039689">
    <property type="protein sequence ID" value="CAD9362816.1"/>
    <property type="molecule type" value="Transcribed_RNA"/>
</dbReference>
<feature type="region of interest" description="Disordered" evidence="1">
    <location>
        <begin position="50"/>
        <end position="86"/>
    </location>
</feature>
<feature type="compositionally biased region" description="Basic and acidic residues" evidence="1">
    <location>
        <begin position="54"/>
        <end position="63"/>
    </location>
</feature>
<reference evidence="2" key="1">
    <citation type="submission" date="2021-01" db="EMBL/GenBank/DDBJ databases">
        <authorList>
            <person name="Corre E."/>
            <person name="Pelletier E."/>
            <person name="Niang G."/>
            <person name="Scheremetjew M."/>
            <person name="Finn R."/>
            <person name="Kale V."/>
            <person name="Holt S."/>
            <person name="Cochrane G."/>
            <person name="Meng A."/>
            <person name="Brown T."/>
            <person name="Cohen L."/>
        </authorList>
    </citation>
    <scope>NUCLEOTIDE SEQUENCE</scope>
    <source>
        <strain evidence="2">Grunow 1884</strain>
    </source>
</reference>
<dbReference type="AlphaFoldDB" id="A0A7S2AAL7"/>
<accession>A0A7S2AAL7</accession>
<name>A0A7S2AAL7_TRICV</name>
<protein>
    <submittedName>
        <fullName evidence="2">Uncharacterized protein</fullName>
    </submittedName>
</protein>
<organism evidence="2">
    <name type="scientific">Trieres chinensis</name>
    <name type="common">Marine centric diatom</name>
    <name type="synonym">Odontella sinensis</name>
    <dbReference type="NCBI Taxonomy" id="1514140"/>
    <lineage>
        <taxon>Eukaryota</taxon>
        <taxon>Sar</taxon>
        <taxon>Stramenopiles</taxon>
        <taxon>Ochrophyta</taxon>
        <taxon>Bacillariophyta</taxon>
        <taxon>Mediophyceae</taxon>
        <taxon>Biddulphiophycidae</taxon>
        <taxon>Eupodiscales</taxon>
        <taxon>Parodontellaceae</taxon>
        <taxon>Trieres</taxon>
    </lineage>
</organism>